<proteinExistence type="predicted"/>
<keyword evidence="2" id="KW-1185">Reference proteome</keyword>
<dbReference type="KEGG" id="fgg:FSB75_21530"/>
<name>A0A5B8UP09_9BACT</name>
<evidence type="ECO:0000313" key="1">
    <source>
        <dbReference type="EMBL" id="QEC58374.1"/>
    </source>
</evidence>
<gene>
    <name evidence="1" type="ORF">FSB75_21530</name>
</gene>
<dbReference type="EMBL" id="CP042433">
    <property type="protein sequence ID" value="QEC58374.1"/>
    <property type="molecule type" value="Genomic_DNA"/>
</dbReference>
<reference evidence="1 2" key="1">
    <citation type="journal article" date="2015" name="Int. J. Syst. Evol. Microbiol.">
        <title>Flavisolibacter ginsenosidimutans sp. nov., with ginsenoside-converting activity isolated from soil used for cultivating ginseng.</title>
        <authorList>
            <person name="Zhao Y."/>
            <person name="Liu Q."/>
            <person name="Kang M.S."/>
            <person name="Jin F."/>
            <person name="Yu H."/>
            <person name="Im W.T."/>
        </authorList>
    </citation>
    <scope>NUCLEOTIDE SEQUENCE [LARGE SCALE GENOMIC DNA]</scope>
    <source>
        <strain evidence="1 2">Gsoil 636</strain>
    </source>
</reference>
<accession>A0A5B8UP09</accession>
<dbReference type="AlphaFoldDB" id="A0A5B8UP09"/>
<evidence type="ECO:0000313" key="2">
    <source>
        <dbReference type="Proteomes" id="UP000321204"/>
    </source>
</evidence>
<protein>
    <submittedName>
        <fullName evidence="1">Uncharacterized protein</fullName>
    </submittedName>
</protein>
<dbReference type="RefSeq" id="WP_146791666.1">
    <property type="nucleotide sequence ID" value="NZ_BAABIO010000003.1"/>
</dbReference>
<sequence length="316" mass="34520">MKYTLSTVFLLLVLLVATSRCKKEEIPAPANSPGSFSATIDGTVWEPYSYHATYLPKMKRLYLIAEDQKARLLAGIQIDSLSPLKTYPLLPLGIEAVAELSQDVAYSSNQNAQDAGGTFQVLKFDTTSGKVSAVINFTGYSADRKKRVFATKTITDIELRRDTVSPAGNPASCTVTGLATTRWKTTETEAVVNCLVNGVPFGLRIEVPSILGGSTTARQCLIFEIPMTLKAGTYPVRPSLPPYSYCGNPEISCRYNLNDNDHGYFATSGSFTITSFDTSARKLTASFQVSVKDTTARSETIQLTNGQLKLNSWYKQ</sequence>
<dbReference type="Proteomes" id="UP000321204">
    <property type="component" value="Chromosome"/>
</dbReference>
<organism evidence="1 2">
    <name type="scientific">Flavisolibacter ginsenosidimutans</name>
    <dbReference type="NCBI Taxonomy" id="661481"/>
    <lineage>
        <taxon>Bacteria</taxon>
        <taxon>Pseudomonadati</taxon>
        <taxon>Bacteroidota</taxon>
        <taxon>Chitinophagia</taxon>
        <taxon>Chitinophagales</taxon>
        <taxon>Chitinophagaceae</taxon>
        <taxon>Flavisolibacter</taxon>
    </lineage>
</organism>